<dbReference type="GO" id="GO:0015074">
    <property type="term" value="P:DNA integration"/>
    <property type="evidence" value="ECO:0007669"/>
    <property type="project" value="InterPro"/>
</dbReference>
<dbReference type="InterPro" id="IPR012337">
    <property type="entry name" value="RNaseH-like_sf"/>
</dbReference>
<accession>A0A2I0BHM8</accession>
<dbReference type="EMBL" id="KZ451883">
    <property type="protein sequence ID" value="PKA67295.1"/>
    <property type="molecule type" value="Genomic_DNA"/>
</dbReference>
<organism evidence="2 3">
    <name type="scientific">Apostasia shenzhenica</name>
    <dbReference type="NCBI Taxonomy" id="1088818"/>
    <lineage>
        <taxon>Eukaryota</taxon>
        <taxon>Viridiplantae</taxon>
        <taxon>Streptophyta</taxon>
        <taxon>Embryophyta</taxon>
        <taxon>Tracheophyta</taxon>
        <taxon>Spermatophyta</taxon>
        <taxon>Magnoliopsida</taxon>
        <taxon>Liliopsida</taxon>
        <taxon>Asparagales</taxon>
        <taxon>Orchidaceae</taxon>
        <taxon>Apostasioideae</taxon>
        <taxon>Apostasia</taxon>
    </lineage>
</organism>
<dbReference type="InterPro" id="IPR036397">
    <property type="entry name" value="RNaseH_sf"/>
</dbReference>
<dbReference type="GO" id="GO:0003676">
    <property type="term" value="F:nucleic acid binding"/>
    <property type="evidence" value="ECO:0007669"/>
    <property type="project" value="InterPro"/>
</dbReference>
<name>A0A2I0BHM8_9ASPA</name>
<dbReference type="Proteomes" id="UP000236161">
    <property type="component" value="Unassembled WGS sequence"/>
</dbReference>
<dbReference type="AlphaFoldDB" id="A0A2I0BHM8"/>
<reference evidence="2 3" key="1">
    <citation type="journal article" date="2017" name="Nature">
        <title>The Apostasia genome and the evolution of orchids.</title>
        <authorList>
            <person name="Zhang G.Q."/>
            <person name="Liu K.W."/>
            <person name="Li Z."/>
            <person name="Lohaus R."/>
            <person name="Hsiao Y.Y."/>
            <person name="Niu S.C."/>
            <person name="Wang J.Y."/>
            <person name="Lin Y.C."/>
            <person name="Xu Q."/>
            <person name="Chen L.J."/>
            <person name="Yoshida K."/>
            <person name="Fujiwara S."/>
            <person name="Wang Z.W."/>
            <person name="Zhang Y.Q."/>
            <person name="Mitsuda N."/>
            <person name="Wang M."/>
            <person name="Liu G.H."/>
            <person name="Pecoraro L."/>
            <person name="Huang H.X."/>
            <person name="Xiao X.J."/>
            <person name="Lin M."/>
            <person name="Wu X.Y."/>
            <person name="Wu W.L."/>
            <person name="Chen Y.Y."/>
            <person name="Chang S.B."/>
            <person name="Sakamoto S."/>
            <person name="Ohme-Takagi M."/>
            <person name="Yagi M."/>
            <person name="Zeng S.J."/>
            <person name="Shen C.Y."/>
            <person name="Yeh C.M."/>
            <person name="Luo Y.B."/>
            <person name="Tsai W.C."/>
            <person name="Van de Peer Y."/>
            <person name="Liu Z.J."/>
        </authorList>
    </citation>
    <scope>NUCLEOTIDE SEQUENCE [LARGE SCALE GENOMIC DNA]</scope>
    <source>
        <strain evidence="3">cv. Shenzhen</strain>
        <tissue evidence="2">Stem</tissue>
    </source>
</reference>
<dbReference type="Gene3D" id="3.30.420.10">
    <property type="entry name" value="Ribonuclease H-like superfamily/Ribonuclease H"/>
    <property type="match status" value="1"/>
</dbReference>
<proteinExistence type="predicted"/>
<feature type="domain" description="Integrase catalytic" evidence="1">
    <location>
        <begin position="1"/>
        <end position="117"/>
    </location>
</feature>
<evidence type="ECO:0000313" key="3">
    <source>
        <dbReference type="Proteomes" id="UP000236161"/>
    </source>
</evidence>
<evidence type="ECO:0000259" key="1">
    <source>
        <dbReference type="PROSITE" id="PS50994"/>
    </source>
</evidence>
<dbReference type="OrthoDB" id="786061at2759"/>
<protein>
    <recommendedName>
        <fullName evidence="1">Integrase catalytic domain-containing protein</fullName>
    </recommendedName>
</protein>
<dbReference type="SUPFAM" id="SSF53098">
    <property type="entry name" value="Ribonuclease H-like"/>
    <property type="match status" value="1"/>
</dbReference>
<dbReference type="PANTHER" id="PTHR48475:SF2">
    <property type="entry name" value="RIBONUCLEASE H"/>
    <property type="match status" value="1"/>
</dbReference>
<evidence type="ECO:0000313" key="2">
    <source>
        <dbReference type="EMBL" id="PKA67295.1"/>
    </source>
</evidence>
<sequence length="165" mass="18165">MPQPASSGIKSFIWTELICRFRIPLSLVCDNGNALGHPVRDLCSKNDINLHFASIRHPQSNGQAEATNKNFLKALKRRLECAKSSWANELTAVIWGLNCTPTVATGQTPYSLVCGGEALVLVELEVYSPRVEHATSLIHNNFSNGANEMTAAENLRTISSKKEWN</sequence>
<keyword evidence="3" id="KW-1185">Reference proteome</keyword>
<gene>
    <name evidence="2" type="ORF">AXF42_Ash004788</name>
</gene>
<dbReference type="PROSITE" id="PS50994">
    <property type="entry name" value="INTEGRASE"/>
    <property type="match status" value="1"/>
</dbReference>
<dbReference type="InterPro" id="IPR001584">
    <property type="entry name" value="Integrase_cat-core"/>
</dbReference>
<dbReference type="PANTHER" id="PTHR48475">
    <property type="entry name" value="RIBONUCLEASE H"/>
    <property type="match status" value="1"/>
</dbReference>